<accession>A0A2W5SYW2</accession>
<comment type="caution">
    <text evidence="1">The sequence shown here is derived from an EMBL/GenBank/DDBJ whole genome shotgun (WGS) entry which is preliminary data.</text>
</comment>
<evidence type="ECO:0000313" key="1">
    <source>
        <dbReference type="EMBL" id="PZR04786.1"/>
    </source>
</evidence>
<reference evidence="1 2" key="1">
    <citation type="submission" date="2017-08" db="EMBL/GenBank/DDBJ databases">
        <title>Infants hospitalized years apart are colonized by the same room-sourced microbial strains.</title>
        <authorList>
            <person name="Brooks B."/>
            <person name="Olm M.R."/>
            <person name="Firek B.A."/>
            <person name="Baker R."/>
            <person name="Thomas B.C."/>
            <person name="Morowitz M.J."/>
            <person name="Banfield J.F."/>
        </authorList>
    </citation>
    <scope>NUCLEOTIDE SEQUENCE [LARGE SCALE GENOMIC DNA]</scope>
    <source>
        <strain evidence="1">S2_003_000_R2_14</strain>
    </source>
</reference>
<dbReference type="AlphaFoldDB" id="A0A2W5SYW2"/>
<sequence length="130" mass="14121">MGTFQTFLSSKGITAKQIATTSSRIEAFDDTSRALMGKRWKKRTNKETATKKYAELEIGKPAQHGRGISEKQVIAASKDVAVARKARSKILKAVNAIITKKGEAAVDMKALFEGTKARAGKKPVVADKKK</sequence>
<protein>
    <submittedName>
        <fullName evidence="1">Uncharacterized protein</fullName>
    </submittedName>
</protein>
<gene>
    <name evidence="1" type="ORF">DI536_33640</name>
</gene>
<name>A0A2W5SYW2_9BACT</name>
<dbReference type="EMBL" id="QFQP01000052">
    <property type="protein sequence ID" value="PZR04786.1"/>
    <property type="molecule type" value="Genomic_DNA"/>
</dbReference>
<proteinExistence type="predicted"/>
<evidence type="ECO:0000313" key="2">
    <source>
        <dbReference type="Proteomes" id="UP000249061"/>
    </source>
</evidence>
<dbReference type="Proteomes" id="UP000249061">
    <property type="component" value="Unassembled WGS sequence"/>
</dbReference>
<organism evidence="1 2">
    <name type="scientific">Archangium gephyra</name>
    <dbReference type="NCBI Taxonomy" id="48"/>
    <lineage>
        <taxon>Bacteria</taxon>
        <taxon>Pseudomonadati</taxon>
        <taxon>Myxococcota</taxon>
        <taxon>Myxococcia</taxon>
        <taxon>Myxococcales</taxon>
        <taxon>Cystobacterineae</taxon>
        <taxon>Archangiaceae</taxon>
        <taxon>Archangium</taxon>
    </lineage>
</organism>